<evidence type="ECO:0000256" key="1">
    <source>
        <dbReference type="SAM" id="MobiDB-lite"/>
    </source>
</evidence>
<name>A0AAV8WQM6_9CUCU</name>
<evidence type="ECO:0000313" key="2">
    <source>
        <dbReference type="EMBL" id="KAJ8928759.1"/>
    </source>
</evidence>
<feature type="region of interest" description="Disordered" evidence="1">
    <location>
        <begin position="153"/>
        <end position="177"/>
    </location>
</feature>
<dbReference type="AlphaFoldDB" id="A0AAV8WQM6"/>
<organism evidence="2 3">
    <name type="scientific">Rhamnusium bicolor</name>
    <dbReference type="NCBI Taxonomy" id="1586634"/>
    <lineage>
        <taxon>Eukaryota</taxon>
        <taxon>Metazoa</taxon>
        <taxon>Ecdysozoa</taxon>
        <taxon>Arthropoda</taxon>
        <taxon>Hexapoda</taxon>
        <taxon>Insecta</taxon>
        <taxon>Pterygota</taxon>
        <taxon>Neoptera</taxon>
        <taxon>Endopterygota</taxon>
        <taxon>Coleoptera</taxon>
        <taxon>Polyphaga</taxon>
        <taxon>Cucujiformia</taxon>
        <taxon>Chrysomeloidea</taxon>
        <taxon>Cerambycidae</taxon>
        <taxon>Lepturinae</taxon>
        <taxon>Rhagiini</taxon>
        <taxon>Rhamnusium</taxon>
    </lineage>
</organism>
<proteinExistence type="predicted"/>
<dbReference type="EMBL" id="JANEYF010005267">
    <property type="protein sequence ID" value="KAJ8928759.1"/>
    <property type="molecule type" value="Genomic_DNA"/>
</dbReference>
<gene>
    <name evidence="2" type="ORF">NQ314_018617</name>
</gene>
<evidence type="ECO:0000313" key="3">
    <source>
        <dbReference type="Proteomes" id="UP001162156"/>
    </source>
</evidence>
<accession>A0AAV8WQM6</accession>
<reference evidence="2" key="1">
    <citation type="journal article" date="2023" name="Insect Mol. Biol.">
        <title>Genome sequencing provides insights into the evolution of gene families encoding plant cell wall-degrading enzymes in longhorned beetles.</title>
        <authorList>
            <person name="Shin N.R."/>
            <person name="Okamura Y."/>
            <person name="Kirsch R."/>
            <person name="Pauchet Y."/>
        </authorList>
    </citation>
    <scope>NUCLEOTIDE SEQUENCE</scope>
    <source>
        <strain evidence="2">RBIC_L_NR</strain>
    </source>
</reference>
<comment type="caution">
    <text evidence="2">The sequence shown here is derived from an EMBL/GenBank/DDBJ whole genome shotgun (WGS) entry which is preliminary data.</text>
</comment>
<protein>
    <submittedName>
        <fullName evidence="2">Uncharacterized protein</fullName>
    </submittedName>
</protein>
<sequence length="177" mass="19542">MAPVKRNHKTLSLKEKSAIIDELKCGVSGISLARKLVLQYVAGPGKRQTLKQAEYPKMESKLHSWFNDLEDGPEDLILLSVMLQKIRSLAEEIDVVSSMFHSIGNVDIDAGETIDWIDSDAKLIERENLIHANNSADSDDDVMEIATPSVPKILKQGAQTSNEADEINVGESDEKVN</sequence>
<keyword evidence="3" id="KW-1185">Reference proteome</keyword>
<dbReference type="Proteomes" id="UP001162156">
    <property type="component" value="Unassembled WGS sequence"/>
</dbReference>